<feature type="region of interest" description="Disordered" evidence="1">
    <location>
        <begin position="1"/>
        <end position="78"/>
    </location>
</feature>
<evidence type="ECO:0000313" key="2">
    <source>
        <dbReference type="EMBL" id="VDN66045.1"/>
    </source>
</evidence>
<accession>A0A653BCZ3</accession>
<name>A0A653BCZ3_ECTOL</name>
<evidence type="ECO:0000256" key="1">
    <source>
        <dbReference type="SAM" id="MobiDB-lite"/>
    </source>
</evidence>
<dbReference type="AlphaFoldDB" id="A0A653BCZ3"/>
<sequence length="112" mass="12132">MPFGPGPVHRRTAPRHAGATGRPLRPALDPRDQPNARGQLARTDRRSNPGRCHPRPPGAQRLPDQPQGRVDEKAGEEIDGAGRLRLTMQPLRRCAPTACPNDRGTGVRISVG</sequence>
<dbReference type="EMBL" id="LR130779">
    <property type="protein sequence ID" value="VDN66045.1"/>
    <property type="molecule type" value="Genomic_DNA"/>
</dbReference>
<reference evidence="2" key="1">
    <citation type="submission" date="2018-11" db="EMBL/GenBank/DDBJ databases">
        <authorList>
            <consortium name="Genoscope - CEA"/>
            <person name="William W."/>
        </authorList>
    </citation>
    <scope>NUCLEOTIDE SEQUENCE [LARGE SCALE GENOMIC DNA]</scope>
    <source>
        <strain evidence="2">T9AD</strain>
    </source>
</reference>
<proteinExistence type="predicted"/>
<gene>
    <name evidence="2" type="ORF">POT9AD_5071</name>
</gene>
<protein>
    <submittedName>
        <fullName evidence="2">Uncharacterized protein</fullName>
    </submittedName>
</protein>
<organism evidence="2">
    <name type="scientific">Ectopseudomonas oleovorans</name>
    <name type="common">Pseudomonas oleovorans</name>
    <dbReference type="NCBI Taxonomy" id="301"/>
    <lineage>
        <taxon>Bacteria</taxon>
        <taxon>Pseudomonadati</taxon>
        <taxon>Pseudomonadota</taxon>
        <taxon>Gammaproteobacteria</taxon>
        <taxon>Pseudomonadales</taxon>
        <taxon>Pseudomonadaceae</taxon>
        <taxon>Ectopseudomonas</taxon>
    </lineage>
</organism>
<feature type="compositionally biased region" description="Basic and acidic residues" evidence="1">
    <location>
        <begin position="69"/>
        <end position="78"/>
    </location>
</feature>